<accession>A0A4Y3VXD2</accession>
<reference evidence="6 7" key="1">
    <citation type="submission" date="2019-06" db="EMBL/GenBank/DDBJ databases">
        <title>Whole genome shotgun sequence of Streptomyces spinoverrucosus NBRC 14228.</title>
        <authorList>
            <person name="Hosoyama A."/>
            <person name="Uohara A."/>
            <person name="Ohji S."/>
            <person name="Ichikawa N."/>
        </authorList>
    </citation>
    <scope>NUCLEOTIDE SEQUENCE [LARGE SCALE GENOMIC DNA]</scope>
    <source>
        <strain evidence="6 7">NBRC 14228</strain>
    </source>
</reference>
<dbReference type="InterPro" id="IPR020806">
    <property type="entry name" value="PKS_PP-bd"/>
</dbReference>
<dbReference type="InterPro" id="IPR009081">
    <property type="entry name" value="PP-bd_ACP"/>
</dbReference>
<protein>
    <recommendedName>
        <fullName evidence="5">Carrier domain-containing protein</fullName>
    </recommendedName>
</protein>
<dbReference type="PROSITE" id="PS00012">
    <property type="entry name" value="PHOSPHOPANTETHEINE"/>
    <property type="match status" value="1"/>
</dbReference>
<keyword evidence="7" id="KW-1185">Reference proteome</keyword>
<dbReference type="PANTHER" id="PTHR43775:SF51">
    <property type="entry name" value="INACTIVE PHENOLPHTHIOCEROL SYNTHESIS POLYKETIDE SYNTHASE TYPE I PKS1-RELATED"/>
    <property type="match status" value="1"/>
</dbReference>
<dbReference type="SUPFAM" id="SSF47336">
    <property type="entry name" value="ACP-like"/>
    <property type="match status" value="1"/>
</dbReference>
<keyword evidence="1" id="KW-0596">Phosphopantetheine</keyword>
<dbReference type="Pfam" id="PF00550">
    <property type="entry name" value="PP-binding"/>
    <property type="match status" value="1"/>
</dbReference>
<keyword evidence="2" id="KW-0597">Phosphoprotein</keyword>
<dbReference type="FunFam" id="1.10.1200.10:FF:000007">
    <property type="entry name" value="Probable polyketide synthase pks17"/>
    <property type="match status" value="1"/>
</dbReference>
<dbReference type="EMBL" id="BJND01000171">
    <property type="protein sequence ID" value="GEC10775.1"/>
    <property type="molecule type" value="Genomic_DNA"/>
</dbReference>
<keyword evidence="3" id="KW-0808">Transferase</keyword>
<sequence length="254" mass="26785">MGSSLSDADLKRLARSGLRALAPDEGMALFDAASTADQSVLAATGLDLAALRASDEEPPVLFRGLVRRPLPRGAAAADGAGPTGSTLAQRLAPLAEPEREQLLVDLVRSHVSEVLGHVDQSAIGGDRAFQDLGFDSLTAVELRNRLGKATGLRLPTTLVFDHPTPAALATYLRGRLVVADDGPTEAALTGLDRIEGLIRSASSDGTAQDQIGARLRQLLQLIENNDRTVREEPGHDDLESASDEDLFALVDELG</sequence>
<dbReference type="OrthoDB" id="9778690at2"/>
<organism evidence="6 7">
    <name type="scientific">Streptomyces spinoverrucosus</name>
    <dbReference type="NCBI Taxonomy" id="284043"/>
    <lineage>
        <taxon>Bacteria</taxon>
        <taxon>Bacillati</taxon>
        <taxon>Actinomycetota</taxon>
        <taxon>Actinomycetes</taxon>
        <taxon>Kitasatosporales</taxon>
        <taxon>Streptomycetaceae</taxon>
        <taxon>Streptomyces</taxon>
    </lineage>
</organism>
<evidence type="ECO:0000256" key="4">
    <source>
        <dbReference type="ARBA" id="ARBA00023268"/>
    </source>
</evidence>
<dbReference type="AlphaFoldDB" id="A0A4Y3VXD2"/>
<name>A0A4Y3VXD2_9ACTN</name>
<dbReference type="Gene3D" id="3.40.50.720">
    <property type="entry name" value="NAD(P)-binding Rossmann-like Domain"/>
    <property type="match status" value="1"/>
</dbReference>
<dbReference type="SMART" id="SM01294">
    <property type="entry name" value="PKS_PP_betabranch"/>
    <property type="match status" value="1"/>
</dbReference>
<dbReference type="PROSITE" id="PS50075">
    <property type="entry name" value="CARRIER"/>
    <property type="match status" value="1"/>
</dbReference>
<feature type="domain" description="Carrier" evidence="5">
    <location>
        <begin position="101"/>
        <end position="176"/>
    </location>
</feature>
<evidence type="ECO:0000259" key="5">
    <source>
        <dbReference type="PROSITE" id="PS50075"/>
    </source>
</evidence>
<keyword evidence="4" id="KW-0511">Multifunctional enzyme</keyword>
<dbReference type="GO" id="GO:0031177">
    <property type="term" value="F:phosphopantetheine binding"/>
    <property type="evidence" value="ECO:0007669"/>
    <property type="project" value="InterPro"/>
</dbReference>
<evidence type="ECO:0000313" key="7">
    <source>
        <dbReference type="Proteomes" id="UP000317881"/>
    </source>
</evidence>
<dbReference type="SMART" id="SM00823">
    <property type="entry name" value="PKS_PP"/>
    <property type="match status" value="1"/>
</dbReference>
<dbReference type="GO" id="GO:0017000">
    <property type="term" value="P:antibiotic biosynthetic process"/>
    <property type="evidence" value="ECO:0007669"/>
    <property type="project" value="UniProtKB-ARBA"/>
</dbReference>
<dbReference type="InterPro" id="IPR006162">
    <property type="entry name" value="Ppantetheine_attach_site"/>
</dbReference>
<dbReference type="GO" id="GO:0004312">
    <property type="term" value="F:fatty acid synthase activity"/>
    <property type="evidence" value="ECO:0007669"/>
    <property type="project" value="TreeGrafter"/>
</dbReference>
<dbReference type="Gene3D" id="1.10.1200.10">
    <property type="entry name" value="ACP-like"/>
    <property type="match status" value="1"/>
</dbReference>
<comment type="caution">
    <text evidence="6">The sequence shown here is derived from an EMBL/GenBank/DDBJ whole genome shotgun (WGS) entry which is preliminary data.</text>
</comment>
<proteinExistence type="predicted"/>
<gene>
    <name evidence="6" type="ORF">SSP24_84300</name>
</gene>
<dbReference type="GO" id="GO:0006633">
    <property type="term" value="P:fatty acid biosynthetic process"/>
    <property type="evidence" value="ECO:0007669"/>
    <property type="project" value="TreeGrafter"/>
</dbReference>
<dbReference type="Proteomes" id="UP000317881">
    <property type="component" value="Unassembled WGS sequence"/>
</dbReference>
<evidence type="ECO:0000256" key="3">
    <source>
        <dbReference type="ARBA" id="ARBA00022679"/>
    </source>
</evidence>
<dbReference type="InterPro" id="IPR036736">
    <property type="entry name" value="ACP-like_sf"/>
</dbReference>
<dbReference type="InterPro" id="IPR050091">
    <property type="entry name" value="PKS_NRPS_Biosynth_Enz"/>
</dbReference>
<evidence type="ECO:0000256" key="1">
    <source>
        <dbReference type="ARBA" id="ARBA00022450"/>
    </source>
</evidence>
<evidence type="ECO:0000256" key="2">
    <source>
        <dbReference type="ARBA" id="ARBA00022553"/>
    </source>
</evidence>
<dbReference type="PANTHER" id="PTHR43775">
    <property type="entry name" value="FATTY ACID SYNTHASE"/>
    <property type="match status" value="1"/>
</dbReference>
<evidence type="ECO:0000313" key="6">
    <source>
        <dbReference type="EMBL" id="GEC10775.1"/>
    </source>
</evidence>